<accession>A0A2M7S7H7</accession>
<feature type="signal peptide" evidence="1">
    <location>
        <begin position="1"/>
        <end position="20"/>
    </location>
</feature>
<feature type="non-terminal residue" evidence="2">
    <location>
        <position position="179"/>
    </location>
</feature>
<feature type="chain" id="PRO_5014689147" evidence="1">
    <location>
        <begin position="21"/>
        <end position="179"/>
    </location>
</feature>
<organism evidence="2 3">
    <name type="scientific">Candidatus Desantisbacteria bacterium CG_4_10_14_0_8_um_filter_48_22</name>
    <dbReference type="NCBI Taxonomy" id="1974543"/>
    <lineage>
        <taxon>Bacteria</taxon>
        <taxon>Candidatus Desantisiibacteriota</taxon>
    </lineage>
</organism>
<gene>
    <name evidence="2" type="ORF">COY52_09710</name>
</gene>
<proteinExistence type="predicted"/>
<evidence type="ECO:0000313" key="2">
    <source>
        <dbReference type="EMBL" id="PIZ15481.1"/>
    </source>
</evidence>
<reference evidence="3" key="1">
    <citation type="submission" date="2017-09" db="EMBL/GenBank/DDBJ databases">
        <title>Depth-based differentiation of microbial function through sediment-hosted aquifers and enrichment of novel symbionts in the deep terrestrial subsurface.</title>
        <authorList>
            <person name="Probst A.J."/>
            <person name="Ladd B."/>
            <person name="Jarett J.K."/>
            <person name="Geller-Mcgrath D.E."/>
            <person name="Sieber C.M.K."/>
            <person name="Emerson J.B."/>
            <person name="Anantharaman K."/>
            <person name="Thomas B.C."/>
            <person name="Malmstrom R."/>
            <person name="Stieglmeier M."/>
            <person name="Klingl A."/>
            <person name="Woyke T."/>
            <person name="Ryan C.M."/>
            <person name="Banfield J.F."/>
        </authorList>
    </citation>
    <scope>NUCLEOTIDE SEQUENCE [LARGE SCALE GENOMIC DNA]</scope>
</reference>
<keyword evidence="1" id="KW-0732">Signal</keyword>
<name>A0A2M7S7H7_9BACT</name>
<dbReference type="EMBL" id="PFMR01000261">
    <property type="protein sequence ID" value="PIZ15481.1"/>
    <property type="molecule type" value="Genomic_DNA"/>
</dbReference>
<comment type="caution">
    <text evidence="2">The sequence shown here is derived from an EMBL/GenBank/DDBJ whole genome shotgun (WGS) entry which is preliminary data.</text>
</comment>
<evidence type="ECO:0000256" key="1">
    <source>
        <dbReference type="SAM" id="SignalP"/>
    </source>
</evidence>
<sequence>MKKIIAVVVLGLLAAGSAHALDINGFLKTDWRVKADSTAALTWNENVVNLKLKSAVASGASGFAELELKNTGFPTAGNLNDLSLYDKSKAAPWTLELKEGYVDISNLFVEGFDLRAGKQRITWGTADRFNPTDNLNPLDLSDLTDFGRRVANTSLKATYYIGNFYAQGVFIPVFTPGVL</sequence>
<dbReference type="Proteomes" id="UP000229307">
    <property type="component" value="Unassembled WGS sequence"/>
</dbReference>
<evidence type="ECO:0000313" key="3">
    <source>
        <dbReference type="Proteomes" id="UP000229307"/>
    </source>
</evidence>
<dbReference type="AlphaFoldDB" id="A0A2M7S7H7"/>
<protein>
    <submittedName>
        <fullName evidence="2">Uncharacterized protein</fullName>
    </submittedName>
</protein>